<sequence length="329" mass="36667">MSFFLSCDWGTSSFRLRLVDTENLKVAAEEKSAAGIARTYARWQEQNPNPEDTTQRINFYRQIIREAIHKLEQRLTILLAGVPVIISGMASSSIGMQVLPYQELPFPVNGSGLRTKYFSANPSFPHDTLLISGIKSDDDVMRGEETQLIGCINETEEVAANGLYIFPGTHSKHIQVKAGQVVSFKTYMTGEFFDLLAHQSILSASVAAGEGPENIPPAAFRQGVKEAGQENLLHAAFRVRTNELFQKLPKRENYTYLSGLIIGTELKDLLTTPYPGIYLFGGSNLQEYYEMALQELGLSERVHTFPGAWADEAVVRGQYKIFNQFKANA</sequence>
<reference evidence="1" key="1">
    <citation type="submission" date="2020-02" db="EMBL/GenBank/DDBJ databases">
        <authorList>
            <person name="Meier V. D."/>
        </authorList>
    </citation>
    <scope>NUCLEOTIDE SEQUENCE</scope>
    <source>
        <strain evidence="1">AVDCRST_MAG95</strain>
    </source>
</reference>
<dbReference type="Gene3D" id="3.30.420.300">
    <property type="entry name" value="2-keto-3-deoxy-galactonokinase, substrate binding domain"/>
    <property type="match status" value="1"/>
</dbReference>
<evidence type="ECO:0000313" key="1">
    <source>
        <dbReference type="EMBL" id="CAA9283461.1"/>
    </source>
</evidence>
<dbReference type="EC" id="2.7.1.58" evidence="1"/>
<proteinExistence type="predicted"/>
<protein>
    <submittedName>
        <fullName evidence="1">2-dehydro-3-deoxygalactonokinase</fullName>
        <ecNumber evidence="1">2.7.1.58</ecNumber>
    </submittedName>
</protein>
<dbReference type="GO" id="GO:0008671">
    <property type="term" value="F:2-dehydro-3-deoxygalactonokinase activity"/>
    <property type="evidence" value="ECO:0007669"/>
    <property type="project" value="UniProtKB-EC"/>
</dbReference>
<keyword evidence="1" id="KW-0418">Kinase</keyword>
<dbReference type="EMBL" id="CADCTJ010001090">
    <property type="protein sequence ID" value="CAA9283461.1"/>
    <property type="molecule type" value="Genomic_DNA"/>
</dbReference>
<dbReference type="InterPro" id="IPR042257">
    <property type="entry name" value="DGOK_C"/>
</dbReference>
<dbReference type="Gene3D" id="3.30.420.310">
    <property type="entry name" value="2-keto-3-deoxy-galactonokinase, C-terminal domain"/>
    <property type="match status" value="1"/>
</dbReference>
<accession>A0A6J4JNM0</accession>
<name>A0A6J4JNM0_9BACT</name>
<organism evidence="1">
    <name type="scientific">uncultured Adhaeribacter sp</name>
    <dbReference type="NCBI Taxonomy" id="448109"/>
    <lineage>
        <taxon>Bacteria</taxon>
        <taxon>Pseudomonadati</taxon>
        <taxon>Bacteroidota</taxon>
        <taxon>Cytophagia</taxon>
        <taxon>Cytophagales</taxon>
        <taxon>Hymenobacteraceae</taxon>
        <taxon>Adhaeribacter</taxon>
        <taxon>environmental samples</taxon>
    </lineage>
</organism>
<dbReference type="AlphaFoldDB" id="A0A6J4JNM0"/>
<dbReference type="GO" id="GO:0034194">
    <property type="term" value="P:D-galactonate catabolic process"/>
    <property type="evidence" value="ECO:0007669"/>
    <property type="project" value="InterPro"/>
</dbReference>
<dbReference type="CDD" id="cd24012">
    <property type="entry name" value="ASKHA_NBD_KDGal-kinase"/>
    <property type="match status" value="1"/>
</dbReference>
<dbReference type="InterPro" id="IPR042258">
    <property type="entry name" value="DGOK_N"/>
</dbReference>
<dbReference type="Pfam" id="PF05035">
    <property type="entry name" value="DGOK"/>
    <property type="match status" value="1"/>
</dbReference>
<keyword evidence="1" id="KW-0808">Transferase</keyword>
<dbReference type="InterPro" id="IPR007729">
    <property type="entry name" value="DGOK"/>
</dbReference>
<gene>
    <name evidence="1" type="ORF">AVDCRST_MAG95-3468</name>
</gene>